<evidence type="ECO:0000313" key="2">
    <source>
        <dbReference type="EMBL" id="EAR95267.2"/>
    </source>
</evidence>
<evidence type="ECO:0000313" key="3">
    <source>
        <dbReference type="Proteomes" id="UP000009168"/>
    </source>
</evidence>
<dbReference type="AlphaFoldDB" id="Q23F86"/>
<dbReference type="GeneID" id="7833540"/>
<keyword evidence="3" id="KW-1185">Reference proteome</keyword>
<proteinExistence type="predicted"/>
<feature type="compositionally biased region" description="Polar residues" evidence="1">
    <location>
        <begin position="514"/>
        <end position="527"/>
    </location>
</feature>
<organism evidence="2 3">
    <name type="scientific">Tetrahymena thermophila (strain SB210)</name>
    <dbReference type="NCBI Taxonomy" id="312017"/>
    <lineage>
        <taxon>Eukaryota</taxon>
        <taxon>Sar</taxon>
        <taxon>Alveolata</taxon>
        <taxon>Ciliophora</taxon>
        <taxon>Intramacronucleata</taxon>
        <taxon>Oligohymenophorea</taxon>
        <taxon>Hymenostomatida</taxon>
        <taxon>Tetrahymenina</taxon>
        <taxon>Tetrahymenidae</taxon>
        <taxon>Tetrahymena</taxon>
    </lineage>
</organism>
<sequence length="598" mass="69906">MQQAQAEFCQGNLLFFQQYQNPNELERHNSSTNNNMYLSPNFVPACYNQISLEHRASLCESSGKMSIENEPNGNLSNHFNPRSLDKNNQEEQKDQSDADNSEEHISLEKSFEKSPIFKKLNIVFNLDIIDNQLHNLPQNNILVDQDKDQKQEQLTQQEIQQVNQQQRLPPLTEEKSSIISTFLNNKNQQFMQNKIEEVVEQVFSSDQISVINNSNISRSEEEAFLINQAQQEEQNTFNQSIKTNSCFQNQKQQQQQKEIEQHSDDISNFHNIYEKMNRKKIKNNNEQAAVQLQQRLLVDDKINKNPRYHSAHIKEEKKQSLQTQQKNYQINQISNQQDHTLSSKPFLNNPLFSSNNFQSIQSNLLNPTIEIPSKISSTLFQNQNTLFGDSLNYQRDHTKIINSQSNKTSPNKMYDPFTFLQKSLEINQTLQQNLNQVHSIETLNQNTFDSLKEKVAQNNIQYQPQQQQNNLNNYQTKDLFEPYLKMCNFYEPSDQIDSNNIFINHQEYTEIQEKPSSSKQRANFLSEKNSDEQDQENFSDIESVSSNPNNTKSYISSQDDIDDLLRLDDIDLNDFSDVYCKQHNQNNSQNIDQPQENK</sequence>
<protein>
    <submittedName>
        <fullName evidence="2">Uncharacterized protein</fullName>
    </submittedName>
</protein>
<feature type="compositionally biased region" description="Basic and acidic residues" evidence="1">
    <location>
        <begin position="83"/>
        <end position="106"/>
    </location>
</feature>
<feature type="region of interest" description="Disordered" evidence="1">
    <location>
        <begin position="512"/>
        <end position="558"/>
    </location>
</feature>
<gene>
    <name evidence="2" type="ORF">TTHERM_00382280</name>
</gene>
<dbReference type="InParanoid" id="Q23F86"/>
<dbReference type="KEGG" id="tet:TTHERM_00382280"/>
<feature type="compositionally biased region" description="Polar residues" evidence="1">
    <location>
        <begin position="63"/>
        <end position="80"/>
    </location>
</feature>
<reference evidence="3" key="1">
    <citation type="journal article" date="2006" name="PLoS Biol.">
        <title>Macronuclear genome sequence of the ciliate Tetrahymena thermophila, a model eukaryote.</title>
        <authorList>
            <person name="Eisen J.A."/>
            <person name="Coyne R.S."/>
            <person name="Wu M."/>
            <person name="Wu D."/>
            <person name="Thiagarajan M."/>
            <person name="Wortman J.R."/>
            <person name="Badger J.H."/>
            <person name="Ren Q."/>
            <person name="Amedeo P."/>
            <person name="Jones K.M."/>
            <person name="Tallon L.J."/>
            <person name="Delcher A.L."/>
            <person name="Salzberg S.L."/>
            <person name="Silva J.C."/>
            <person name="Haas B.J."/>
            <person name="Majoros W.H."/>
            <person name="Farzad M."/>
            <person name="Carlton J.M."/>
            <person name="Smith R.K. Jr."/>
            <person name="Garg J."/>
            <person name="Pearlman R.E."/>
            <person name="Karrer K.M."/>
            <person name="Sun L."/>
            <person name="Manning G."/>
            <person name="Elde N.C."/>
            <person name="Turkewitz A.P."/>
            <person name="Asai D.J."/>
            <person name="Wilkes D.E."/>
            <person name="Wang Y."/>
            <person name="Cai H."/>
            <person name="Collins K."/>
            <person name="Stewart B.A."/>
            <person name="Lee S.R."/>
            <person name="Wilamowska K."/>
            <person name="Weinberg Z."/>
            <person name="Ruzzo W.L."/>
            <person name="Wloga D."/>
            <person name="Gaertig J."/>
            <person name="Frankel J."/>
            <person name="Tsao C.-C."/>
            <person name="Gorovsky M.A."/>
            <person name="Keeling P.J."/>
            <person name="Waller R.F."/>
            <person name="Patron N.J."/>
            <person name="Cherry J.M."/>
            <person name="Stover N.A."/>
            <person name="Krieger C.J."/>
            <person name="del Toro C."/>
            <person name="Ryder H.F."/>
            <person name="Williamson S.C."/>
            <person name="Barbeau R.A."/>
            <person name="Hamilton E.P."/>
            <person name="Orias E."/>
        </authorList>
    </citation>
    <scope>NUCLEOTIDE SEQUENCE [LARGE SCALE GENOMIC DNA]</scope>
    <source>
        <strain evidence="3">SB210</strain>
    </source>
</reference>
<feature type="compositionally biased region" description="Polar residues" evidence="1">
    <location>
        <begin position="540"/>
        <end position="558"/>
    </location>
</feature>
<evidence type="ECO:0000256" key="1">
    <source>
        <dbReference type="SAM" id="MobiDB-lite"/>
    </source>
</evidence>
<dbReference type="EMBL" id="GG662706">
    <property type="protein sequence ID" value="EAR95267.2"/>
    <property type="molecule type" value="Genomic_DNA"/>
</dbReference>
<dbReference type="Proteomes" id="UP000009168">
    <property type="component" value="Unassembled WGS sequence"/>
</dbReference>
<name>Q23F86_TETTS</name>
<dbReference type="RefSeq" id="XP_001015512.2">
    <property type="nucleotide sequence ID" value="XM_001015512.2"/>
</dbReference>
<dbReference type="HOGENOM" id="CLU_421832_0_0_1"/>
<accession>Q23F86</accession>
<feature type="region of interest" description="Disordered" evidence="1">
    <location>
        <begin position="63"/>
        <end position="106"/>
    </location>
</feature>